<accession>A0A481ZI24</accession>
<proteinExistence type="predicted"/>
<sequence length="128" mass="15322">MKNQHKYYDLMDEELRIMQIYQDAGKNLIVIRFNPDKYVVDGETKNPQMPKRYEVLEIKIKEVIDKIEHNYKFDSWYTEIKLFFDEDEPEPDTAIRCVGYSKRAKRKCRNKVSKEGDFCCKHKSEASG</sequence>
<evidence type="ECO:0000313" key="1">
    <source>
        <dbReference type="EMBL" id="QBK93831.1"/>
    </source>
</evidence>
<name>A0A481ZI24_9VIRU</name>
<reference evidence="1" key="1">
    <citation type="journal article" date="2019" name="MBio">
        <title>Virus Genomes from Deep Sea Sediments Expand the Ocean Megavirome and Support Independent Origins of Viral Gigantism.</title>
        <authorList>
            <person name="Backstrom D."/>
            <person name="Yutin N."/>
            <person name="Jorgensen S.L."/>
            <person name="Dharamshi J."/>
            <person name="Homa F."/>
            <person name="Zaremba-Niedwiedzka K."/>
            <person name="Spang A."/>
            <person name="Wolf Y.I."/>
            <person name="Koonin E.V."/>
            <person name="Ettema T.J."/>
        </authorList>
    </citation>
    <scope>NUCLEOTIDE SEQUENCE</scope>
</reference>
<gene>
    <name evidence="1" type="ORF">LCPAC406_01450</name>
</gene>
<dbReference type="EMBL" id="MK500605">
    <property type="protein sequence ID" value="QBK93831.1"/>
    <property type="molecule type" value="Genomic_DNA"/>
</dbReference>
<organism evidence="1">
    <name type="scientific">Pithovirus LCPAC406</name>
    <dbReference type="NCBI Taxonomy" id="2506599"/>
    <lineage>
        <taxon>Viruses</taxon>
        <taxon>Pithoviruses</taxon>
    </lineage>
</organism>
<protein>
    <submittedName>
        <fullName evidence="1">Uncharacterized protein</fullName>
    </submittedName>
</protein>